<dbReference type="EMBL" id="CAUYUJ010014411">
    <property type="protein sequence ID" value="CAK0840916.1"/>
    <property type="molecule type" value="Genomic_DNA"/>
</dbReference>
<reference evidence="2" key="1">
    <citation type="submission" date="2023-10" db="EMBL/GenBank/DDBJ databases">
        <authorList>
            <person name="Chen Y."/>
            <person name="Shah S."/>
            <person name="Dougan E. K."/>
            <person name="Thang M."/>
            <person name="Chan C."/>
        </authorList>
    </citation>
    <scope>NUCLEOTIDE SEQUENCE [LARGE SCALE GENOMIC DNA]</scope>
</reference>
<protein>
    <submittedName>
        <fullName evidence="2">Uncharacterized protein</fullName>
    </submittedName>
</protein>
<proteinExistence type="predicted"/>
<sequence length="317" mass="33937">MVNVTFLDDAGRLPAPLRQPEYAFGEPLPQAALQAAVANADVQTQLLGWGQVAQGPPPPAGGIGIPGAGKCLLAEPCGSWGIGDEAPVAPVGPLQSTKAVTACMLGSGTSEPEFVEWVASQRVARFRDEKIDLCASEVGDCRIMKPRFELGVRNRGFSNEVLEMFEEFEFDGFPKGPWITLGTTTAPRSQGLAWQMQAREWPWPVAARVPPGDRSVRECQLICVVFHAVQWVDQCDPSNLVGAELLVSNPDFNAADIIVGWAETRGAGNAPDALMSYAANRLKDKAAIMREKRNAIDESRLGGKGNPEKGKGKGGKS</sequence>
<comment type="caution">
    <text evidence="2">The sequence shown here is derived from an EMBL/GenBank/DDBJ whole genome shotgun (WGS) entry which is preliminary data.</text>
</comment>
<keyword evidence="3" id="KW-1185">Reference proteome</keyword>
<organism evidence="2 3">
    <name type="scientific">Prorocentrum cordatum</name>
    <dbReference type="NCBI Taxonomy" id="2364126"/>
    <lineage>
        <taxon>Eukaryota</taxon>
        <taxon>Sar</taxon>
        <taxon>Alveolata</taxon>
        <taxon>Dinophyceae</taxon>
        <taxon>Prorocentrales</taxon>
        <taxon>Prorocentraceae</taxon>
        <taxon>Prorocentrum</taxon>
    </lineage>
</organism>
<gene>
    <name evidence="2" type="ORF">PCOR1329_LOCUS36244</name>
</gene>
<evidence type="ECO:0000256" key="1">
    <source>
        <dbReference type="SAM" id="MobiDB-lite"/>
    </source>
</evidence>
<name>A0ABN9T757_9DINO</name>
<feature type="compositionally biased region" description="Basic and acidic residues" evidence="1">
    <location>
        <begin position="293"/>
        <end position="311"/>
    </location>
</feature>
<accession>A0ABN9T757</accession>
<feature type="region of interest" description="Disordered" evidence="1">
    <location>
        <begin position="293"/>
        <end position="317"/>
    </location>
</feature>
<dbReference type="Proteomes" id="UP001189429">
    <property type="component" value="Unassembled WGS sequence"/>
</dbReference>
<evidence type="ECO:0000313" key="2">
    <source>
        <dbReference type="EMBL" id="CAK0840916.1"/>
    </source>
</evidence>
<evidence type="ECO:0000313" key="3">
    <source>
        <dbReference type="Proteomes" id="UP001189429"/>
    </source>
</evidence>